<evidence type="ECO:0000313" key="4">
    <source>
        <dbReference type="Proteomes" id="UP000439903"/>
    </source>
</evidence>
<gene>
    <name evidence="3" type="ORF">F8M41_025984</name>
</gene>
<evidence type="ECO:0000256" key="2">
    <source>
        <dbReference type="SAM" id="MobiDB-lite"/>
    </source>
</evidence>
<evidence type="ECO:0000313" key="3">
    <source>
        <dbReference type="EMBL" id="KAF0467586.1"/>
    </source>
</evidence>
<name>A0A8H3XHK3_GIGMA</name>
<sequence>MEERKYWNASGPKAAEKLLLFQTYIPELANYPLESHSLCQTHYNQIVSSNLFFEHLSSLIQENQLGTNIDTQTTSYADLITEIERTKELFESAQRENIELCNRIKRNWQYLEEQANEAEELKKQLQDASEEANAFRYLYEDQYEKNKTLTEQWNSRFFTQQKRIDAIIEIANAERKALFDDVDLLIHTNNRLSLESLIKYNSREWLTSHNQVVVKFIETLVQNNQATNISSQEKLFKIVFAVDSIYGARHGKYVSEIQLAASAIKYSIARSMMVIDIDNHITSSGSYHRFQKWLEELSRHEEPLPEGLLFLAFDNEQRGQKNYLDQGFNTVIFYIVTSFVAFNMASQNKIQHTNLPWLYLSFSKSQYEEIFDVSPEMQKVINEELYAYLAEVLVLLSEEKLSSTNTIDSLVASMPINASRIKSCSGCNLQNIENRKRLCPRCGMQLPTLTKIQKEKTVDVEKNTIDYLTNPLTFKHYRISNEQITTRVPKISLTQQVADLGVNVPEIYISDPVNINPNSVANVEKILSHIELKEKFPWLVLILGQLHEEMNMLRAYVELNWEIDLKRFAISQGYRTENQLAYFKKCADYHKSWDSICNIYRQAMAMELLWPYVKDHLEPSVEEYLVWVKEQQDSLYQIKYEQSARRHPIYRLIEVADEVQLMQLYPEIRDIVEKNCVVSRSGIYEQHQGLDAIIEELRNNLFQVIRYNDYQPSGPRTRPESTMECQRFRTLLRNFEFVDPTNLKPCQSLGGDCELNENLKNFTHFAKDARRKFIIETFINKNNSFLFRPISITKEEARAQESEENLTKPEILAELSEILQEIKSLLSSDNEVDNEDNEVDNEDISEGSETIQQE</sequence>
<feature type="compositionally biased region" description="Acidic residues" evidence="2">
    <location>
        <begin position="830"/>
        <end position="846"/>
    </location>
</feature>
<dbReference type="EMBL" id="WTPW01000952">
    <property type="protein sequence ID" value="KAF0467586.1"/>
    <property type="molecule type" value="Genomic_DNA"/>
</dbReference>
<protein>
    <submittedName>
        <fullName evidence="3">Uncharacterized protein</fullName>
    </submittedName>
</protein>
<evidence type="ECO:0000256" key="1">
    <source>
        <dbReference type="SAM" id="Coils"/>
    </source>
</evidence>
<proteinExistence type="predicted"/>
<keyword evidence="4" id="KW-1185">Reference proteome</keyword>
<feature type="region of interest" description="Disordered" evidence="2">
    <location>
        <begin position="826"/>
        <end position="854"/>
    </location>
</feature>
<reference evidence="3 4" key="1">
    <citation type="journal article" date="2019" name="Environ. Microbiol.">
        <title>At the nexus of three kingdoms: the genome of the mycorrhizal fungus Gigaspora margarita provides insights into plant, endobacterial and fungal interactions.</title>
        <authorList>
            <person name="Venice F."/>
            <person name="Ghignone S."/>
            <person name="Salvioli di Fossalunga A."/>
            <person name="Amselem J."/>
            <person name="Novero M."/>
            <person name="Xianan X."/>
            <person name="Sedzielewska Toro K."/>
            <person name="Morin E."/>
            <person name="Lipzen A."/>
            <person name="Grigoriev I.V."/>
            <person name="Henrissat B."/>
            <person name="Martin F.M."/>
            <person name="Bonfante P."/>
        </authorList>
    </citation>
    <scope>NUCLEOTIDE SEQUENCE [LARGE SCALE GENOMIC DNA]</scope>
    <source>
        <strain evidence="3 4">BEG34</strain>
    </source>
</reference>
<dbReference type="AlphaFoldDB" id="A0A8H3XHK3"/>
<dbReference type="Proteomes" id="UP000439903">
    <property type="component" value="Unassembled WGS sequence"/>
</dbReference>
<organism evidence="3 4">
    <name type="scientific">Gigaspora margarita</name>
    <dbReference type="NCBI Taxonomy" id="4874"/>
    <lineage>
        <taxon>Eukaryota</taxon>
        <taxon>Fungi</taxon>
        <taxon>Fungi incertae sedis</taxon>
        <taxon>Mucoromycota</taxon>
        <taxon>Glomeromycotina</taxon>
        <taxon>Glomeromycetes</taxon>
        <taxon>Diversisporales</taxon>
        <taxon>Gigasporaceae</taxon>
        <taxon>Gigaspora</taxon>
    </lineage>
</organism>
<feature type="coiled-coil region" evidence="1">
    <location>
        <begin position="76"/>
        <end position="138"/>
    </location>
</feature>
<comment type="caution">
    <text evidence="3">The sequence shown here is derived from an EMBL/GenBank/DDBJ whole genome shotgun (WGS) entry which is preliminary data.</text>
</comment>
<accession>A0A8H3XHK3</accession>
<dbReference type="OrthoDB" id="2448326at2759"/>
<keyword evidence="1" id="KW-0175">Coiled coil</keyword>